<dbReference type="EMBL" id="JAAAMU010000010">
    <property type="protein sequence ID" value="NBC71093.1"/>
    <property type="molecule type" value="Genomic_DNA"/>
</dbReference>
<proteinExistence type="predicted"/>
<dbReference type="CDD" id="cd03801">
    <property type="entry name" value="GT4_PimA-like"/>
    <property type="match status" value="1"/>
</dbReference>
<protein>
    <submittedName>
        <fullName evidence="1">Glycosyltransferase</fullName>
    </submittedName>
</protein>
<accession>A0A7X4YRA9</accession>
<dbReference type="SUPFAM" id="SSF53756">
    <property type="entry name" value="UDP-Glycosyltransferase/glycogen phosphorylase"/>
    <property type="match status" value="1"/>
</dbReference>
<dbReference type="PANTHER" id="PTHR12526">
    <property type="entry name" value="GLYCOSYLTRANSFERASE"/>
    <property type="match status" value="1"/>
</dbReference>
<dbReference type="RefSeq" id="WP_161700719.1">
    <property type="nucleotide sequence ID" value="NZ_JAAAMU010000010.1"/>
</dbReference>
<dbReference type="Proteomes" id="UP000558113">
    <property type="component" value="Unassembled WGS sequence"/>
</dbReference>
<dbReference type="Gene3D" id="3.40.50.2000">
    <property type="entry name" value="Glycogen Phosphorylase B"/>
    <property type="match status" value="1"/>
</dbReference>
<comment type="caution">
    <text evidence="1">The sequence shown here is derived from an EMBL/GenBank/DDBJ whole genome shotgun (WGS) entry which is preliminary data.</text>
</comment>
<dbReference type="OrthoDB" id="525353at2"/>
<keyword evidence="1" id="KW-0808">Transferase</keyword>
<dbReference type="GO" id="GO:0016740">
    <property type="term" value="F:transferase activity"/>
    <property type="evidence" value="ECO:0007669"/>
    <property type="project" value="UniProtKB-KW"/>
</dbReference>
<sequence length="418" mass="48173">MKKIMFITNRFPFPNTDGRKNMLLQYIRQMKEIYPDSELVNLSFVDDVKYLRHWPDEIDRLECLELPGLAEKLFNVAVYSLLLRKWPLQVSVYYSRKTHRKVKAIIKAEQPEFLLYDMVRVAEYLSDEQGRKVLSYDDLLSLRYQRQLEWFQYIPSVFGGFANKLPGSLKKLADLKFIQKWLINFESRLLAKYERRVAGLFHHLVFTSPVEAESFQKLTHHESCYGIPMKFETDQRANTGPRRYDRNKLVFVGKMDIPHNSSAVAYFCEKIWPSIKEQAPETTFYIVGKNPTAEVLRLQETHPGVIVTGAVDDMKRIVGDSALMIAPMLFGTGIKTKIVEAMSWGVPVVTNPIGSEGIDANHGEDLFVCESDEEVVRNVMLLLNNVEINNKVSRNSVRYVASHFSSSATLKNMELILS</sequence>
<gene>
    <name evidence="1" type="ORF">GT003_19030</name>
</gene>
<evidence type="ECO:0000313" key="2">
    <source>
        <dbReference type="Proteomes" id="UP000558113"/>
    </source>
</evidence>
<organism evidence="1 2">
    <name type="scientific">Paenibacillus sacheonensis</name>
    <dbReference type="NCBI Taxonomy" id="742054"/>
    <lineage>
        <taxon>Bacteria</taxon>
        <taxon>Bacillati</taxon>
        <taxon>Bacillota</taxon>
        <taxon>Bacilli</taxon>
        <taxon>Bacillales</taxon>
        <taxon>Paenibacillaceae</taxon>
        <taxon>Paenibacillus</taxon>
    </lineage>
</organism>
<dbReference type="AlphaFoldDB" id="A0A7X4YRA9"/>
<dbReference type="PANTHER" id="PTHR12526:SF630">
    <property type="entry name" value="GLYCOSYLTRANSFERASE"/>
    <property type="match status" value="1"/>
</dbReference>
<reference evidence="1 2" key="1">
    <citation type="submission" date="2020-01" db="EMBL/GenBank/DDBJ databases">
        <title>Paenibacillus soybeanensis sp. nov. isolated from the nodules of soybean (Glycine max(L.) Merr).</title>
        <authorList>
            <person name="Wang H."/>
        </authorList>
    </citation>
    <scope>NUCLEOTIDE SEQUENCE [LARGE SCALE GENOMIC DNA]</scope>
    <source>
        <strain evidence="1 2">DSM 23054</strain>
    </source>
</reference>
<evidence type="ECO:0000313" key="1">
    <source>
        <dbReference type="EMBL" id="NBC71093.1"/>
    </source>
</evidence>
<name>A0A7X4YRA9_9BACL</name>
<keyword evidence="2" id="KW-1185">Reference proteome</keyword>
<dbReference type="Pfam" id="PF13692">
    <property type="entry name" value="Glyco_trans_1_4"/>
    <property type="match status" value="1"/>
</dbReference>